<sequence>MASTFFPSQLIHAHLPAPSSGPLAIPELRIPTERPYPTGSKIYTEPLHSNHAVSSVRDPSTGILARSIRNGYALELRTLNPVVAKDRWREAAGSEVVRISFPDRLLPLTDGCVSLSTSENKLFVIVVTETTVVYRLSFPLGSFRPGKGDRFAFSTKKDEWCEEYEVPDEVIAASTGVGSWIVLDEQTVVLGGTDGGIVRLARTGQDGSVFWTAAHYRPTTKFRLPSLFSRSQQDEEVVSFARHAGEGGSVLYGLSRNRRLRTWHVETGTCLRTLDVRPSTSTELVQYNESTPPRNASSSTSLLEGVAQIKVIRHPSSSSRYSHLVIAYYPTPHSPSSAGSFVVYRGSDSTGSTDLIQAGARSCSSASAGAEMRGFEVLPPYVREGMNTGWRMQVAWESKGGLQVETVAMDDIFQFTTTYLDHPSSFLLTEWQQASECTDADQFDAAYFDNLLGPDAPDPANPNENSDITITFIDHLFYPGRFSILTLSAALEEYIQSLSRHGVTHIVTTANGLPTLQRRFASIVGCHLQVEMDLQTGAPVVEAYRNDLKLDWLGIWARVRDLDKQGRWAVHTAVVDRQVYVLTREGVSSTAVQDVTGVIAKFAKSSETVADFRALPEGAMRHLYPGLAAPKARSGAVALSSAGAFIASTLSGASAEDGLANALEDVTFAMKSMFAGGIQQPIEMLAGEMWDEAIEPYLSDEDRTTIRRLLSECLDVRRALREALAMLTRTLSLPSTAPSLSDSFSGFGNALITASIAATISDRYTASLDTLFVALFHLSESADVTAEDDEAEDFIEILNQAFVVYHRYAVLKWATGQTADEAVEVSRQKGSTKRKAAAGDDVLAEGLGGLQVGDDEGANDGFDASYSLLHSLLDGQRRQPVPLGSIDVVAQAAELLVATSGLVSDDITEVDPSTLDVGFGYSILATGLPLLAGRFADLYPLSAGMAYIRGRASMEAGFVGQAVRSFEQASVGCKDGSISQILPSCADPTGLSDFYRHIATLFAEHAHNGPVVHFGQLALLSLPKDTSAPRPLWTIVFLAYIGLGQYEDAYALLMKTPFLDLQRDFLGQLISVMCESNEVGRLNQLGFVGMQKDVEGLLSYKARNSDPLRFPNYYKVLYSWYISRGDYRSAGDIMYQQGRRFGDSSTTKISAFELAAMQARSYLAAINALKLVEKRNAWLSLPGPPPRALRGAKRKRISSYVPEEEFSQDKRPIMIITLEDIEMEYALVLSRLRLSSHIQDLHEHGISVSPEEVVGLLVQRNMFDLALSAASTMDVDMTSIFVSVATKCVELSRVSDIRGDDISAAWLHTSPLTSRLRGSPSALAQRYLQTTLSQHDTAKTHFAYRQAVTNTFFELNADKNTGWQMPAWLVEWEMERDAEGWISSALRYGWVEEAVDWAAEVLRRAVPPALLSKKPDSANVPYNLIDRVIAAAGEGDEKDDKKVQVRVKALREAVARRTAGLKKLEGR</sequence>
<feature type="domain" description="NUP160 C-terminal TPR" evidence="5">
    <location>
        <begin position="1218"/>
        <end position="1401"/>
    </location>
</feature>
<evidence type="ECO:0000259" key="4">
    <source>
        <dbReference type="Pfam" id="PF11715"/>
    </source>
</evidence>
<dbReference type="PANTHER" id="PTHR21286">
    <property type="entry name" value="NUCLEAR PORE COMPLEX PROTEIN NUP160"/>
    <property type="match status" value="1"/>
</dbReference>
<dbReference type="Proteomes" id="UP001164286">
    <property type="component" value="Unassembled WGS sequence"/>
</dbReference>
<dbReference type="RefSeq" id="XP_052941683.1">
    <property type="nucleotide sequence ID" value="XM_053089229.1"/>
</dbReference>
<evidence type="ECO:0000256" key="3">
    <source>
        <dbReference type="ARBA" id="ARBA00023242"/>
    </source>
</evidence>
<evidence type="ECO:0000313" key="8">
    <source>
        <dbReference type="Proteomes" id="UP001164286"/>
    </source>
</evidence>
<evidence type="ECO:0000259" key="6">
    <source>
        <dbReference type="Pfam" id="PF23354"/>
    </source>
</evidence>
<dbReference type="InterPro" id="IPR056535">
    <property type="entry name" value="TPR_NUP160_M"/>
</dbReference>
<dbReference type="InterPro" id="IPR056536">
    <property type="entry name" value="TPR_NUP160_C"/>
</dbReference>
<protein>
    <submittedName>
        <fullName evidence="7">Nucleoporin Nup120/160-domain-containing protein</fullName>
    </submittedName>
</protein>
<evidence type="ECO:0000313" key="7">
    <source>
        <dbReference type="EMBL" id="KAI9631906.1"/>
    </source>
</evidence>
<keyword evidence="2" id="KW-0813">Transport</keyword>
<keyword evidence="3" id="KW-0539">Nucleus</keyword>
<feature type="domain" description="NUP160 middle TPR" evidence="6">
    <location>
        <begin position="947"/>
        <end position="1171"/>
    </location>
</feature>
<reference evidence="7" key="1">
    <citation type="journal article" date="2022" name="G3 (Bethesda)">
        <title>High quality genome of the basidiomycete yeast Dioszegia hungarica PDD-24b-2 isolated from cloud water.</title>
        <authorList>
            <person name="Jarrige D."/>
            <person name="Haridas S."/>
            <person name="Bleykasten-Grosshans C."/>
            <person name="Joly M."/>
            <person name="Nadalig T."/>
            <person name="Sancelme M."/>
            <person name="Vuilleumier S."/>
            <person name="Grigoriev I.V."/>
            <person name="Amato P."/>
            <person name="Bringel F."/>
        </authorList>
    </citation>
    <scope>NUCLEOTIDE SEQUENCE</scope>
    <source>
        <strain evidence="7">PDD-24b-2</strain>
    </source>
</reference>
<dbReference type="Pfam" id="PF23354">
    <property type="entry name" value="TPR_NUP160_120_M"/>
    <property type="match status" value="1"/>
</dbReference>
<dbReference type="InterPro" id="IPR011047">
    <property type="entry name" value="Quinoprotein_ADH-like_sf"/>
</dbReference>
<dbReference type="PANTHER" id="PTHR21286:SF0">
    <property type="entry name" value="NUCLEAR PORE COMPLEX PROTEIN NUP160"/>
    <property type="match status" value="1"/>
</dbReference>
<evidence type="ECO:0000259" key="5">
    <source>
        <dbReference type="Pfam" id="PF23347"/>
    </source>
</evidence>
<dbReference type="Pfam" id="PF11715">
    <property type="entry name" value="Beta-prop_Nup120_160"/>
    <property type="match status" value="1"/>
</dbReference>
<dbReference type="GO" id="GO:0017056">
    <property type="term" value="F:structural constituent of nuclear pore"/>
    <property type="evidence" value="ECO:0007669"/>
    <property type="project" value="TreeGrafter"/>
</dbReference>
<evidence type="ECO:0000256" key="2">
    <source>
        <dbReference type="ARBA" id="ARBA00022448"/>
    </source>
</evidence>
<organism evidence="7 8">
    <name type="scientific">Dioszegia hungarica</name>
    <dbReference type="NCBI Taxonomy" id="4972"/>
    <lineage>
        <taxon>Eukaryota</taxon>
        <taxon>Fungi</taxon>
        <taxon>Dikarya</taxon>
        <taxon>Basidiomycota</taxon>
        <taxon>Agaricomycotina</taxon>
        <taxon>Tremellomycetes</taxon>
        <taxon>Tremellales</taxon>
        <taxon>Bulleribasidiaceae</taxon>
        <taxon>Dioszegia</taxon>
    </lineage>
</organism>
<comment type="subcellular location">
    <subcellularLocation>
        <location evidence="1">Nucleus</location>
    </subcellularLocation>
</comment>
<proteinExistence type="predicted"/>
<evidence type="ECO:0000256" key="1">
    <source>
        <dbReference type="ARBA" id="ARBA00004123"/>
    </source>
</evidence>
<gene>
    <name evidence="7" type="ORF">MKK02DRAFT_35645</name>
</gene>
<keyword evidence="8" id="KW-1185">Reference proteome</keyword>
<dbReference type="Pfam" id="PF23347">
    <property type="entry name" value="TPR_Nup160_C"/>
    <property type="match status" value="1"/>
</dbReference>
<dbReference type="GeneID" id="77728434"/>
<dbReference type="EMBL" id="JAKWFO010000016">
    <property type="protein sequence ID" value="KAI9631906.1"/>
    <property type="molecule type" value="Genomic_DNA"/>
</dbReference>
<dbReference type="InterPro" id="IPR059141">
    <property type="entry name" value="Beta-prop_Nup120_160"/>
</dbReference>
<name>A0AA38LT21_9TREE</name>
<comment type="caution">
    <text evidence="7">The sequence shown here is derived from an EMBL/GenBank/DDBJ whole genome shotgun (WGS) entry which is preliminary data.</text>
</comment>
<accession>A0AA38LT21</accession>
<dbReference type="GO" id="GO:0005643">
    <property type="term" value="C:nuclear pore"/>
    <property type="evidence" value="ECO:0007669"/>
    <property type="project" value="TreeGrafter"/>
</dbReference>
<feature type="domain" description="Nucleoporin Nup120/160 beta-propeller" evidence="4">
    <location>
        <begin position="95"/>
        <end position="588"/>
    </location>
</feature>
<dbReference type="InterPro" id="IPR021717">
    <property type="entry name" value="Nucleoporin_Nup160"/>
</dbReference>
<dbReference type="SUPFAM" id="SSF50998">
    <property type="entry name" value="Quinoprotein alcohol dehydrogenase-like"/>
    <property type="match status" value="1"/>
</dbReference>